<evidence type="ECO:0000256" key="6">
    <source>
        <dbReference type="ARBA" id="ARBA00023242"/>
    </source>
</evidence>
<dbReference type="Proteomes" id="UP000694720">
    <property type="component" value="Unplaced"/>
</dbReference>
<evidence type="ECO:0000313" key="14">
    <source>
        <dbReference type="Ensembl" id="ENSSSCP00035022430.1"/>
    </source>
</evidence>
<protein>
    <recommendedName>
        <fullName evidence="9">DNA damage-induced apoptosis suppressor protein</fullName>
    </recommendedName>
    <alternativeName>
        <fullName evidence="10">Nitric oxide-inducible gene protein</fullName>
    </alternativeName>
</protein>
<keyword evidence="12" id="KW-0732">Signal</keyword>
<accession>A0A8D1A0V1</accession>
<evidence type="ECO:0000256" key="7">
    <source>
        <dbReference type="ARBA" id="ARBA00023306"/>
    </source>
</evidence>
<dbReference type="GO" id="GO:1902230">
    <property type="term" value="P:negative regulation of intrinsic apoptotic signaling pathway in response to DNA damage"/>
    <property type="evidence" value="ECO:0007669"/>
    <property type="project" value="InterPro"/>
</dbReference>
<keyword evidence="4" id="KW-0053">Apoptosis</keyword>
<feature type="domain" description="Replication factor A C-terminal" evidence="13">
    <location>
        <begin position="10"/>
        <end position="99"/>
    </location>
</feature>
<feature type="chain" id="PRO_5034499760" description="DNA damage-induced apoptosis suppressor protein" evidence="12">
    <location>
        <begin position="21"/>
        <end position="995"/>
    </location>
</feature>
<feature type="signal peptide" evidence="12">
    <location>
        <begin position="1"/>
        <end position="20"/>
    </location>
</feature>
<name>A0A8D1A0V1_PIG</name>
<feature type="compositionally biased region" description="Polar residues" evidence="11">
    <location>
        <begin position="483"/>
        <end position="495"/>
    </location>
</feature>
<gene>
    <name evidence="14" type="primary">DDIAS</name>
</gene>
<dbReference type="InterPro" id="IPR043522">
    <property type="entry name" value="DDIAS"/>
</dbReference>
<evidence type="ECO:0000256" key="3">
    <source>
        <dbReference type="ARBA" id="ARBA00022490"/>
    </source>
</evidence>
<evidence type="ECO:0000256" key="9">
    <source>
        <dbReference type="ARBA" id="ARBA00069059"/>
    </source>
</evidence>
<evidence type="ECO:0000256" key="4">
    <source>
        <dbReference type="ARBA" id="ARBA00022703"/>
    </source>
</evidence>
<dbReference type="Pfam" id="PF08646">
    <property type="entry name" value="Rep_fac-A_C"/>
    <property type="match status" value="1"/>
</dbReference>
<dbReference type="PANTHER" id="PTHR35537:SF1">
    <property type="entry name" value="DNA DAMAGE-INDUCED APOPTOSIS SUPPRESSOR PROTEIN"/>
    <property type="match status" value="1"/>
</dbReference>
<evidence type="ECO:0000256" key="12">
    <source>
        <dbReference type="SAM" id="SignalP"/>
    </source>
</evidence>
<dbReference type="Gene3D" id="2.40.50.140">
    <property type="entry name" value="Nucleic acid-binding proteins"/>
    <property type="match status" value="1"/>
</dbReference>
<evidence type="ECO:0000256" key="2">
    <source>
        <dbReference type="ARBA" id="ARBA00004496"/>
    </source>
</evidence>
<sequence>MNRRRKFLLASVLALQNTSFIYPSCQKCFSRIILVSKRSNCPKCGFTGKAENANYRYKLTLKVAESNRLFGITVFGSCLDAFFGLTATGLHRYIQDPNEIPETLDSDTTQKLLTKAVETCFVGQSFIFGVTNFENQHRQGSDSSNFLQQFSNYRREVKALVACQIVLPDPSVVGFTVLDYFHQLLQLSDTRKLGCGSQAPNSHFLALEHSDSDLSSIYGPDSSSCCFESHGRDNFSGFWQLSLELTSIVSQLTDDNDFSTLEHSKATGTLEENRKCISSAEAPGSDSCHDTIQGSWSLVSYMDKKNATQKLQANQPSTIHSNPHELGVPGSHFFPLKVQETPESSNTKSFHSAVEIKNTYSQWEPTCHQHDDVDTPTSLQERSLCCPPSSLRLEEIDGGSQNCDPEIWDDLPFSESLNKFLAAVESEIALTQTDANSRKWHLDNDISKFNADHSRLSVTPQKATRALHTPSPALRSPQARVKANSSKDNFPSNCEANPGPGIPKASQPENMAENGYVSGSKKDTSENFLPNVYLSALFPSSKGSGTTVTLKSTRIPPHNAEFSLKRSTSERDHSCLNSKYLNGCAEKSFSEMSEKLMALHYRKYNVSKLYNLDNKHYCKWPKNQGDSSTICRKLTYPLEAPCSSPNRSTNTLKEMTYEHTSNNLTENCSTGHEGGYDASADLFDDSAKEMDIATEMTKKSQDILLEWAESHHTESDFPLRSPSENYSQLSQKLSSQITPASLYPRTCSSPPHFPSDSECDFEDSQDFVPCSQSTPVTGFHQTRIHGMKGMFEKLPAFYSDLDTNYKKTRISSENEAKQAIPSCPKNITTPSQKSRSPAISGGTQPEVFNDCPIAKGLGTDVDEWVPPTTQKVFPSEKLGFRAMGLRKCPAAYNSPNQKELPRKKLKYIKQRTDKYLAKKEFNLKNTFTATVTKQKTNCNTTRSGWIFKESVLGLGSCSEVKCCLPFSENWPPSVPEPQVLGLLSCFHRMSPEPNY</sequence>
<reference evidence="14" key="1">
    <citation type="submission" date="2025-08" db="UniProtKB">
        <authorList>
            <consortium name="Ensembl"/>
        </authorList>
    </citation>
    <scope>IDENTIFICATION</scope>
</reference>
<evidence type="ECO:0000313" key="15">
    <source>
        <dbReference type="Proteomes" id="UP000694720"/>
    </source>
</evidence>
<dbReference type="GO" id="GO:0005737">
    <property type="term" value="C:cytoplasm"/>
    <property type="evidence" value="ECO:0007669"/>
    <property type="project" value="UniProtKB-SubCell"/>
</dbReference>
<proteinExistence type="predicted"/>
<comment type="subcellular location">
    <subcellularLocation>
        <location evidence="2">Cytoplasm</location>
    </subcellularLocation>
    <subcellularLocation>
        <location evidence="1">Nucleus</location>
    </subcellularLocation>
</comment>
<evidence type="ECO:0000259" key="13">
    <source>
        <dbReference type="Pfam" id="PF08646"/>
    </source>
</evidence>
<organism evidence="14 15">
    <name type="scientific">Sus scrofa</name>
    <name type="common">Pig</name>
    <dbReference type="NCBI Taxonomy" id="9823"/>
    <lineage>
        <taxon>Eukaryota</taxon>
        <taxon>Metazoa</taxon>
        <taxon>Chordata</taxon>
        <taxon>Craniata</taxon>
        <taxon>Vertebrata</taxon>
        <taxon>Euteleostomi</taxon>
        <taxon>Mammalia</taxon>
        <taxon>Eutheria</taxon>
        <taxon>Laurasiatheria</taxon>
        <taxon>Artiodactyla</taxon>
        <taxon>Suina</taxon>
        <taxon>Suidae</taxon>
        <taxon>Sus</taxon>
    </lineage>
</organism>
<dbReference type="Ensembl" id="ENSSSCT00035055797.1">
    <property type="protein sequence ID" value="ENSSSCP00035022430.1"/>
    <property type="gene ID" value="ENSSSCG00035041992.1"/>
</dbReference>
<dbReference type="GO" id="GO:0005634">
    <property type="term" value="C:nucleus"/>
    <property type="evidence" value="ECO:0007669"/>
    <property type="project" value="UniProtKB-SubCell"/>
</dbReference>
<evidence type="ECO:0000256" key="11">
    <source>
        <dbReference type="SAM" id="MobiDB-lite"/>
    </source>
</evidence>
<feature type="region of interest" description="Disordered" evidence="11">
    <location>
        <begin position="462"/>
        <end position="509"/>
    </location>
</feature>
<dbReference type="GO" id="GO:0051726">
    <property type="term" value="P:regulation of cell cycle"/>
    <property type="evidence" value="ECO:0007669"/>
    <property type="project" value="UniProtKB-KW"/>
</dbReference>
<comment type="function">
    <text evidence="8">May be an anti-apoptotic protein involved in DNA repair or cell survival.</text>
</comment>
<dbReference type="InterPro" id="IPR013955">
    <property type="entry name" value="Rep_factor-A_C"/>
</dbReference>
<evidence type="ECO:0000256" key="5">
    <source>
        <dbReference type="ARBA" id="ARBA00022810"/>
    </source>
</evidence>
<dbReference type="GO" id="GO:0006915">
    <property type="term" value="P:apoptotic process"/>
    <property type="evidence" value="ECO:0007669"/>
    <property type="project" value="UniProtKB-KW"/>
</dbReference>
<dbReference type="AlphaFoldDB" id="A0A8D1A0V1"/>
<dbReference type="PANTHER" id="PTHR35537">
    <property type="entry name" value="DNA DAMAGE-INDUCIBLE APOPTOSIS SUPPRESSOR PROTEIN DDIAS"/>
    <property type="match status" value="1"/>
</dbReference>
<keyword evidence="7" id="KW-0131">Cell cycle</keyword>
<keyword evidence="6" id="KW-0539">Nucleus</keyword>
<evidence type="ECO:0000256" key="1">
    <source>
        <dbReference type="ARBA" id="ARBA00004123"/>
    </source>
</evidence>
<dbReference type="InterPro" id="IPR012340">
    <property type="entry name" value="NA-bd_OB-fold"/>
</dbReference>
<keyword evidence="3" id="KW-0963">Cytoplasm</keyword>
<dbReference type="SUPFAM" id="SSF50249">
    <property type="entry name" value="Nucleic acid-binding proteins"/>
    <property type="match status" value="1"/>
</dbReference>
<dbReference type="FunFam" id="2.40.50.140:FF:000217">
    <property type="entry name" value="DNA damage induced apoptosis suppressor"/>
    <property type="match status" value="1"/>
</dbReference>
<evidence type="ECO:0000256" key="10">
    <source>
        <dbReference type="ARBA" id="ARBA00075896"/>
    </source>
</evidence>
<feature type="region of interest" description="Disordered" evidence="11">
    <location>
        <begin position="813"/>
        <end position="845"/>
    </location>
</feature>
<feature type="compositionally biased region" description="Polar residues" evidence="11">
    <location>
        <begin position="825"/>
        <end position="843"/>
    </location>
</feature>
<evidence type="ECO:0000256" key="8">
    <source>
        <dbReference type="ARBA" id="ARBA00053253"/>
    </source>
</evidence>
<keyword evidence="5" id="KW-0338">Growth arrest</keyword>